<sequence>MGLVPVLCRWRRRNHPAPTDLEHEREASPAACWTSPAADFEHSTPPRWTPTAADLPDDDTEEWLQRVAGVSAELADRSADIHALLTTHAQTVADPRPKLAMLAKWQPVSPSALRHRYNDHHVQAVRELLKADPLVDIFLAPFLSVIDRDFSGISPALDEQLKRRRRMRSIVSEEFTALFGKNASKQLGFVRNPADERITRPIDDLASFMSVALKRRDPKLLSVFD</sequence>
<name>A0A939DTW7_9MICO</name>
<gene>
    <name evidence="1" type="ORF">JF543_03920</name>
</gene>
<evidence type="ECO:0000313" key="2">
    <source>
        <dbReference type="Proteomes" id="UP000664385"/>
    </source>
</evidence>
<proteinExistence type="predicted"/>
<evidence type="ECO:0000313" key="1">
    <source>
        <dbReference type="EMBL" id="MBN8205106.1"/>
    </source>
</evidence>
<dbReference type="EMBL" id="JAEMWU010000001">
    <property type="protein sequence ID" value="MBN8205106.1"/>
    <property type="molecule type" value="Genomic_DNA"/>
</dbReference>
<dbReference type="RefSeq" id="WP_206822795.1">
    <property type="nucleotide sequence ID" value="NZ_JAEMWU010000001.1"/>
</dbReference>
<accession>A0A939DTW7</accession>
<dbReference type="Proteomes" id="UP000664385">
    <property type="component" value="Unassembled WGS sequence"/>
</dbReference>
<comment type="caution">
    <text evidence="1">The sequence shown here is derived from an EMBL/GenBank/DDBJ whole genome shotgun (WGS) entry which is preliminary data.</text>
</comment>
<organism evidence="1 2">
    <name type="scientific">Microbacterium esteraromaticum</name>
    <dbReference type="NCBI Taxonomy" id="57043"/>
    <lineage>
        <taxon>Bacteria</taxon>
        <taxon>Bacillati</taxon>
        <taxon>Actinomycetota</taxon>
        <taxon>Actinomycetes</taxon>
        <taxon>Micrococcales</taxon>
        <taxon>Microbacteriaceae</taxon>
        <taxon>Microbacterium</taxon>
    </lineage>
</organism>
<protein>
    <submittedName>
        <fullName evidence="1">Uncharacterized protein</fullName>
    </submittedName>
</protein>
<reference evidence="1" key="1">
    <citation type="submission" date="2020-12" db="EMBL/GenBank/DDBJ databases">
        <title>PHA producing bacteria isolated from mangrove.</title>
        <authorList>
            <person name="Zheng W."/>
            <person name="Yu S."/>
            <person name="Huang Y."/>
        </authorList>
    </citation>
    <scope>NUCLEOTIDE SEQUENCE</scope>
    <source>
        <strain evidence="1">GN8-5</strain>
    </source>
</reference>
<dbReference type="AlphaFoldDB" id="A0A939DTW7"/>